<organism evidence="2 3">
    <name type="scientific">Hirundo rustica rustica</name>
    <dbReference type="NCBI Taxonomy" id="333673"/>
    <lineage>
        <taxon>Eukaryota</taxon>
        <taxon>Metazoa</taxon>
        <taxon>Chordata</taxon>
        <taxon>Craniata</taxon>
        <taxon>Vertebrata</taxon>
        <taxon>Euteleostomi</taxon>
        <taxon>Archelosauria</taxon>
        <taxon>Archosauria</taxon>
        <taxon>Dinosauria</taxon>
        <taxon>Saurischia</taxon>
        <taxon>Theropoda</taxon>
        <taxon>Coelurosauria</taxon>
        <taxon>Aves</taxon>
        <taxon>Neognathae</taxon>
        <taxon>Neoaves</taxon>
        <taxon>Telluraves</taxon>
        <taxon>Australaves</taxon>
        <taxon>Passeriformes</taxon>
        <taxon>Sylvioidea</taxon>
        <taxon>Hirundinidae</taxon>
        <taxon>Hirundo</taxon>
    </lineage>
</organism>
<dbReference type="InterPro" id="IPR036364">
    <property type="entry name" value="SEA_dom_sf"/>
</dbReference>
<dbReference type="EMBL" id="QRBI01000044">
    <property type="protein sequence ID" value="RMC22699.1"/>
    <property type="molecule type" value="Genomic_DNA"/>
</dbReference>
<reference evidence="2 3" key="1">
    <citation type="submission" date="2018-07" db="EMBL/GenBank/DDBJ databases">
        <title>A high quality draft genome assembly of the barn swallow (H. rustica rustica).</title>
        <authorList>
            <person name="Formenti G."/>
            <person name="Chiara M."/>
            <person name="Poveda L."/>
            <person name="Francoijs K.-J."/>
            <person name="Bonisoli-Alquati A."/>
            <person name="Canova L."/>
            <person name="Gianfranceschi L."/>
            <person name="Horner D.S."/>
            <person name="Saino N."/>
        </authorList>
    </citation>
    <scope>NUCLEOTIDE SEQUENCE [LARGE SCALE GENOMIC DNA]</scope>
    <source>
        <strain evidence="2">Chelidonia</strain>
        <tissue evidence="2">Blood</tissue>
    </source>
</reference>
<dbReference type="AlphaFoldDB" id="A0A3M0LB08"/>
<gene>
    <name evidence="2" type="ORF">DUI87_00292</name>
</gene>
<comment type="caution">
    <text evidence="2">The sequence shown here is derived from an EMBL/GenBank/DDBJ whole genome shotgun (WGS) entry which is preliminary data.</text>
</comment>
<dbReference type="PANTHER" id="PTHR37999">
    <property type="entry name" value="MUCIN-17"/>
    <property type="match status" value="1"/>
</dbReference>
<evidence type="ECO:0000313" key="2">
    <source>
        <dbReference type="EMBL" id="RMC22699.1"/>
    </source>
</evidence>
<accession>A0A3M0LB08</accession>
<dbReference type="STRING" id="333673.A0A3M0LB08"/>
<dbReference type="SUPFAM" id="SSF82671">
    <property type="entry name" value="SEA domain"/>
    <property type="match status" value="1"/>
</dbReference>
<sequence>MGSREGSTGSHLRPTSLTARFWTFPETNGTVQVELRVTNRDFTEDLEDPTSPTYVEFVQDFTKQMDVVYADIEGYKGIEVHSLKPGSVVVDHSIIVSLLVTAQSQEKLQNITANVQEKIEQAATQFNCTNGDMCFNSSEVVVTETPLEFDEEAYCQSQAPEGYREFFFPNLTSSGLTCMSNCTPGTASTIDCNRGKCHITHRGPQCL</sequence>
<dbReference type="SMART" id="SM00200">
    <property type="entry name" value="SEA"/>
    <property type="match status" value="1"/>
</dbReference>
<feature type="domain" description="SEA" evidence="1">
    <location>
        <begin position="27"/>
        <end position="147"/>
    </location>
</feature>
<dbReference type="PROSITE" id="PS50024">
    <property type="entry name" value="SEA"/>
    <property type="match status" value="1"/>
</dbReference>
<proteinExistence type="predicted"/>
<name>A0A3M0LB08_HIRRU</name>
<keyword evidence="3" id="KW-1185">Reference proteome</keyword>
<dbReference type="OrthoDB" id="7493297at2759"/>
<dbReference type="PANTHER" id="PTHR37999:SF2">
    <property type="entry name" value="MUCIN-17"/>
    <property type="match status" value="1"/>
</dbReference>
<dbReference type="Pfam" id="PF01390">
    <property type="entry name" value="SEA"/>
    <property type="match status" value="1"/>
</dbReference>
<evidence type="ECO:0000313" key="3">
    <source>
        <dbReference type="Proteomes" id="UP000269221"/>
    </source>
</evidence>
<dbReference type="Proteomes" id="UP000269221">
    <property type="component" value="Unassembled WGS sequence"/>
</dbReference>
<evidence type="ECO:0000259" key="1">
    <source>
        <dbReference type="PROSITE" id="PS50024"/>
    </source>
</evidence>
<dbReference type="InterPro" id="IPR053311">
    <property type="entry name" value="Mucosal_Integrity_Assoc"/>
</dbReference>
<dbReference type="InterPro" id="IPR000082">
    <property type="entry name" value="SEA_dom"/>
</dbReference>
<dbReference type="Gene3D" id="3.30.70.960">
    <property type="entry name" value="SEA domain"/>
    <property type="match status" value="1"/>
</dbReference>
<protein>
    <recommendedName>
        <fullName evidence="1">SEA domain-containing protein</fullName>
    </recommendedName>
</protein>